<dbReference type="PIRSF" id="PIRSF018005">
    <property type="entry name" value="UCP018005"/>
    <property type="match status" value="1"/>
</dbReference>
<dbReference type="OrthoDB" id="5289726at2"/>
<dbReference type="STRING" id="768671.ThimaDRAFT_2117"/>
<keyword evidence="2 5" id="KW-0808">Transferase</keyword>
<evidence type="ECO:0000256" key="3">
    <source>
        <dbReference type="SAM" id="MobiDB-lite"/>
    </source>
</evidence>
<name>F9UB81_9GAMM</name>
<dbReference type="PANTHER" id="PTHR43397:SF1">
    <property type="entry name" value="ERGOTHIONEINE BIOSYNTHESIS PROTEIN 1"/>
    <property type="match status" value="1"/>
</dbReference>
<dbReference type="InterPro" id="IPR051128">
    <property type="entry name" value="EgtD_Methyltrsf_superfamily"/>
</dbReference>
<sequence length="356" mass="39707">MTHFSALQRSERELFPRETADGEAASARRSLQTPGSIRFFDYRPTPADVRAEVLAGLGRPVKRLSPKLFYDQRGSQLFDAITELPEYYPTRTEIGILREYGSEMADLLGRDNVLIELGSGSSLKIQTLLAALQPSVYMPVDISKEHLLESAHALAERFPGLSIRAACADYSAPFKLPLKADWTDLAAFFPGSSIGNFDPDEARRLLGRVAGLLGVGGRLLIGVDLPKDPAILNAAYDDAQGITAAFNLNLLIRINRELDGHFDPDAFYHRAFFNTERSRVEMHLVSRVEQKVEVAGERFEFRAGETIHTENSYKYGIDAFHRLAGEAGFVAEKIWTDEQELFSVHCLRVVEERSGD</sequence>
<gene>
    <name evidence="5" type="ORF">ThimaDRAFT_2117</name>
</gene>
<feature type="compositionally biased region" description="Basic and acidic residues" evidence="3">
    <location>
        <begin position="9"/>
        <end position="20"/>
    </location>
</feature>
<dbReference type="InterPro" id="IPR035094">
    <property type="entry name" value="EgtD"/>
</dbReference>
<dbReference type="GO" id="GO:0008168">
    <property type="term" value="F:methyltransferase activity"/>
    <property type="evidence" value="ECO:0007669"/>
    <property type="project" value="UniProtKB-KW"/>
</dbReference>
<dbReference type="Proteomes" id="UP000005459">
    <property type="component" value="Unassembled WGS sequence"/>
</dbReference>
<dbReference type="PATRIC" id="fig|768671.3.peg.2248"/>
<accession>F9UB81</accession>
<dbReference type="InterPro" id="IPR017804">
    <property type="entry name" value="MeTrfase_EgtD-like"/>
</dbReference>
<feature type="region of interest" description="Disordered" evidence="3">
    <location>
        <begin position="1"/>
        <end position="30"/>
    </location>
</feature>
<dbReference type="InterPro" id="IPR019257">
    <property type="entry name" value="MeTrfase_dom"/>
</dbReference>
<dbReference type="PANTHER" id="PTHR43397">
    <property type="entry name" value="ERGOTHIONEINE BIOSYNTHESIS PROTEIN 1"/>
    <property type="match status" value="1"/>
</dbReference>
<dbReference type="InterPro" id="IPR029063">
    <property type="entry name" value="SAM-dependent_MTases_sf"/>
</dbReference>
<dbReference type="EMBL" id="AFWV01000006">
    <property type="protein sequence ID" value="EGV18699.1"/>
    <property type="molecule type" value="Genomic_DNA"/>
</dbReference>
<reference evidence="5 6" key="1">
    <citation type="submission" date="2011-06" db="EMBL/GenBank/DDBJ databases">
        <title>The draft genome of Thiocapsa marina 5811.</title>
        <authorList>
            <consortium name="US DOE Joint Genome Institute (JGI-PGF)"/>
            <person name="Lucas S."/>
            <person name="Han J."/>
            <person name="Cheng J.-F."/>
            <person name="Goodwin L."/>
            <person name="Pitluck S."/>
            <person name="Peters L."/>
            <person name="Land M.L."/>
            <person name="Hauser L."/>
            <person name="Vogl K."/>
            <person name="Liu Z."/>
            <person name="Imhoff J."/>
            <person name="Thiel V."/>
            <person name="Frigaard N.-U."/>
            <person name="Bryant D."/>
            <person name="Woyke T.J."/>
        </authorList>
    </citation>
    <scope>NUCLEOTIDE SEQUENCE [LARGE SCALE GENOMIC DNA]</scope>
    <source>
        <strain evidence="5 6">5811</strain>
    </source>
</reference>
<evidence type="ECO:0000259" key="4">
    <source>
        <dbReference type="Pfam" id="PF10017"/>
    </source>
</evidence>
<dbReference type="AlphaFoldDB" id="F9UB81"/>
<dbReference type="GO" id="GO:0032259">
    <property type="term" value="P:methylation"/>
    <property type="evidence" value="ECO:0007669"/>
    <property type="project" value="UniProtKB-KW"/>
</dbReference>
<dbReference type="SUPFAM" id="SSF53335">
    <property type="entry name" value="S-adenosyl-L-methionine-dependent methyltransferases"/>
    <property type="match status" value="1"/>
</dbReference>
<dbReference type="NCBIfam" id="TIGR03438">
    <property type="entry name" value="egtD_ergothio"/>
    <property type="match status" value="1"/>
</dbReference>
<evidence type="ECO:0000256" key="2">
    <source>
        <dbReference type="ARBA" id="ARBA00022679"/>
    </source>
</evidence>
<protein>
    <submittedName>
        <fullName evidence="5">Methyltransferase</fullName>
    </submittedName>
</protein>
<proteinExistence type="predicted"/>
<keyword evidence="6" id="KW-1185">Reference proteome</keyword>
<keyword evidence="1 5" id="KW-0489">Methyltransferase</keyword>
<dbReference type="eggNOG" id="COG4301">
    <property type="taxonomic scope" value="Bacteria"/>
</dbReference>
<dbReference type="RefSeq" id="WP_007192992.1">
    <property type="nucleotide sequence ID" value="NZ_AFWV01000006.1"/>
</dbReference>
<organism evidence="5 6">
    <name type="scientific">Thiocapsa marina 5811</name>
    <dbReference type="NCBI Taxonomy" id="768671"/>
    <lineage>
        <taxon>Bacteria</taxon>
        <taxon>Pseudomonadati</taxon>
        <taxon>Pseudomonadota</taxon>
        <taxon>Gammaproteobacteria</taxon>
        <taxon>Chromatiales</taxon>
        <taxon>Chromatiaceae</taxon>
        <taxon>Thiocapsa</taxon>
    </lineage>
</organism>
<evidence type="ECO:0000313" key="5">
    <source>
        <dbReference type="EMBL" id="EGV18699.1"/>
    </source>
</evidence>
<evidence type="ECO:0000313" key="6">
    <source>
        <dbReference type="Proteomes" id="UP000005459"/>
    </source>
</evidence>
<dbReference type="Gene3D" id="3.40.50.150">
    <property type="entry name" value="Vaccinia Virus protein VP39"/>
    <property type="match status" value="1"/>
</dbReference>
<feature type="domain" description="Histidine-specific methyltransferase SAM-dependent" evidence="4">
    <location>
        <begin position="50"/>
        <end position="348"/>
    </location>
</feature>
<dbReference type="Pfam" id="PF10017">
    <property type="entry name" value="Methyltransf_33"/>
    <property type="match status" value="1"/>
</dbReference>
<evidence type="ECO:0000256" key="1">
    <source>
        <dbReference type="ARBA" id="ARBA00022603"/>
    </source>
</evidence>